<protein>
    <recommendedName>
        <fullName evidence="1">Molybdopterin dinucleotide-binding domain-containing protein</fullName>
    </recommendedName>
</protein>
<dbReference type="Proteomes" id="UP001161325">
    <property type="component" value="Unassembled WGS sequence"/>
</dbReference>
<gene>
    <name evidence="2" type="ORF">rosag_46350</name>
</gene>
<evidence type="ECO:0000313" key="3">
    <source>
        <dbReference type="Proteomes" id="UP001161325"/>
    </source>
</evidence>
<comment type="caution">
    <text evidence="2">The sequence shown here is derived from an EMBL/GenBank/DDBJ whole genome shotgun (WGS) entry which is preliminary data.</text>
</comment>
<dbReference type="GO" id="GO:0043546">
    <property type="term" value="F:molybdopterin cofactor binding"/>
    <property type="evidence" value="ECO:0007669"/>
    <property type="project" value="InterPro"/>
</dbReference>
<accession>A0AA37V4M3</accession>
<dbReference type="Pfam" id="PF01568">
    <property type="entry name" value="Molydop_binding"/>
    <property type="match status" value="1"/>
</dbReference>
<dbReference type="SUPFAM" id="SSF50692">
    <property type="entry name" value="ADC-like"/>
    <property type="match status" value="1"/>
</dbReference>
<evidence type="ECO:0000259" key="1">
    <source>
        <dbReference type="Pfam" id="PF01568"/>
    </source>
</evidence>
<dbReference type="InterPro" id="IPR009010">
    <property type="entry name" value="Asp_de-COase-like_dom_sf"/>
</dbReference>
<feature type="domain" description="Molybdopterin dinucleotide-binding" evidence="1">
    <location>
        <begin position="21"/>
        <end position="77"/>
    </location>
</feature>
<dbReference type="Gene3D" id="2.40.40.20">
    <property type="match status" value="1"/>
</dbReference>
<sequence length="106" mass="11843">MSPLYKRPQSARPMRVAHFQATRLSDPERGPQVRINADEAKQRMLEDGELVIVEGPRRQQLATLLIDDTLKRGDVAVRDVAGVAPSEIVYILKPDLDAPPEVGRFV</sequence>
<dbReference type="InterPro" id="IPR006657">
    <property type="entry name" value="MoPterin_dinucl-bd_dom"/>
</dbReference>
<dbReference type="GO" id="GO:0016491">
    <property type="term" value="F:oxidoreductase activity"/>
    <property type="evidence" value="ECO:0007669"/>
    <property type="project" value="InterPro"/>
</dbReference>
<reference evidence="2" key="1">
    <citation type="submission" date="2022-08" db="EMBL/GenBank/DDBJ databases">
        <title>Draft genome sequencing of Roseisolibacter agri AW1220.</title>
        <authorList>
            <person name="Tobiishi Y."/>
            <person name="Tonouchi A."/>
        </authorList>
    </citation>
    <scope>NUCLEOTIDE SEQUENCE</scope>
    <source>
        <strain evidence="2">AW1220</strain>
    </source>
</reference>
<organism evidence="2 3">
    <name type="scientific">Roseisolibacter agri</name>
    <dbReference type="NCBI Taxonomy" id="2014610"/>
    <lineage>
        <taxon>Bacteria</taxon>
        <taxon>Pseudomonadati</taxon>
        <taxon>Gemmatimonadota</taxon>
        <taxon>Gemmatimonadia</taxon>
        <taxon>Gemmatimonadales</taxon>
        <taxon>Gemmatimonadaceae</taxon>
        <taxon>Roseisolibacter</taxon>
    </lineage>
</organism>
<keyword evidence="3" id="KW-1185">Reference proteome</keyword>
<dbReference type="AlphaFoldDB" id="A0AA37V4M3"/>
<dbReference type="RefSeq" id="WP_284352545.1">
    <property type="nucleotide sequence ID" value="NZ_BRXS01000007.1"/>
</dbReference>
<evidence type="ECO:0000313" key="2">
    <source>
        <dbReference type="EMBL" id="GLC28122.1"/>
    </source>
</evidence>
<proteinExistence type="predicted"/>
<name>A0AA37V4M3_9BACT</name>
<dbReference type="EMBL" id="BRXS01000007">
    <property type="protein sequence ID" value="GLC28122.1"/>
    <property type="molecule type" value="Genomic_DNA"/>
</dbReference>